<reference evidence="2 3" key="1">
    <citation type="journal article" date="2012" name="J. Bacteriol.">
        <title>Genome Sequence of Nitratireductor pacificus Type Strain pht-3B.</title>
        <authorList>
            <person name="Lai Q."/>
            <person name="Li G."/>
            <person name="Shao Z."/>
        </authorList>
    </citation>
    <scope>NUCLEOTIDE SEQUENCE [LARGE SCALE GENOMIC DNA]</scope>
    <source>
        <strain evidence="3">pht-3B</strain>
    </source>
</reference>
<dbReference type="AlphaFoldDB" id="K2N0V0"/>
<dbReference type="Pfam" id="PF05987">
    <property type="entry name" value="DUF898"/>
    <property type="match status" value="1"/>
</dbReference>
<dbReference type="Proteomes" id="UP000006786">
    <property type="component" value="Unassembled WGS sequence"/>
</dbReference>
<comment type="caution">
    <text evidence="2">The sequence shown here is derived from an EMBL/GenBank/DDBJ whole genome shotgun (WGS) entry which is preliminary data.</text>
</comment>
<dbReference type="RefSeq" id="WP_008597977.1">
    <property type="nucleotide sequence ID" value="NZ_AMRM01000018.1"/>
</dbReference>
<feature type="transmembrane region" description="Helical" evidence="1">
    <location>
        <begin position="238"/>
        <end position="262"/>
    </location>
</feature>
<keyword evidence="1" id="KW-1133">Transmembrane helix</keyword>
<sequence>MDQNIAVAESDVRHLRFSFSGRAVEYFGIWIVNLLLSIITLGIYTAWAKVRRLRYFYGNTWLDGHNFEYHARPVSILIGRVIVVALLVAYNLLVTISPFFGLLVIVYLLAFPWLLNKSMAFNARMTSYRNVRLNFGGTYFGALGVFVLMPLATLLSLGLLAPVASRLANNYIGRHLGYGTARFDTRAPLGALYANLGATIMFVMLVAVVCSGLGFLIGTGTASLGELAEGSEEALYEFISRGPIIGAIIGGYIALTLAYLFYAAGVRNVAYNHTTLDGTHRLSSEVGRFRYVWILVSNLFATLLTLGLLRPWAAVRTWRYLAASTGFVVVGSLDHFVDGAAPEGNVGAAEFFDIEGIDFGL</sequence>
<protein>
    <recommendedName>
        <fullName evidence="4">Transmembrane protein</fullName>
    </recommendedName>
</protein>
<proteinExistence type="predicted"/>
<feature type="transmembrane region" description="Helical" evidence="1">
    <location>
        <begin position="69"/>
        <end position="90"/>
    </location>
</feature>
<organism evidence="2 3">
    <name type="scientific">Nitratireductor pacificus pht-3B</name>
    <dbReference type="NCBI Taxonomy" id="391937"/>
    <lineage>
        <taxon>Bacteria</taxon>
        <taxon>Pseudomonadati</taxon>
        <taxon>Pseudomonadota</taxon>
        <taxon>Alphaproteobacteria</taxon>
        <taxon>Hyphomicrobiales</taxon>
        <taxon>Phyllobacteriaceae</taxon>
        <taxon>Nitratireductor</taxon>
    </lineage>
</organism>
<evidence type="ECO:0000313" key="3">
    <source>
        <dbReference type="Proteomes" id="UP000006786"/>
    </source>
</evidence>
<dbReference type="EMBL" id="AMRM01000018">
    <property type="protein sequence ID" value="EKF17888.1"/>
    <property type="molecule type" value="Genomic_DNA"/>
</dbReference>
<evidence type="ECO:0008006" key="4">
    <source>
        <dbReference type="Google" id="ProtNLM"/>
    </source>
</evidence>
<dbReference type="InterPro" id="IPR010295">
    <property type="entry name" value="DUF898"/>
</dbReference>
<keyword evidence="3" id="KW-1185">Reference proteome</keyword>
<gene>
    <name evidence="2" type="ORF">NA2_15509</name>
</gene>
<feature type="transmembrane region" description="Helical" evidence="1">
    <location>
        <begin position="27"/>
        <end position="48"/>
    </location>
</feature>
<evidence type="ECO:0000313" key="2">
    <source>
        <dbReference type="EMBL" id="EKF17888.1"/>
    </source>
</evidence>
<name>K2N0V0_9HYPH</name>
<keyword evidence="1" id="KW-0812">Transmembrane</keyword>
<feature type="transmembrane region" description="Helical" evidence="1">
    <location>
        <begin position="136"/>
        <end position="161"/>
    </location>
</feature>
<dbReference type="PATRIC" id="fig|391937.3.peg.3185"/>
<feature type="transmembrane region" description="Helical" evidence="1">
    <location>
        <begin position="192"/>
        <end position="217"/>
    </location>
</feature>
<feature type="transmembrane region" description="Helical" evidence="1">
    <location>
        <begin position="291"/>
        <end position="309"/>
    </location>
</feature>
<dbReference type="OrthoDB" id="7462354at2"/>
<evidence type="ECO:0000256" key="1">
    <source>
        <dbReference type="SAM" id="Phobius"/>
    </source>
</evidence>
<accession>K2N0V0</accession>
<feature type="transmembrane region" description="Helical" evidence="1">
    <location>
        <begin position="96"/>
        <end position="115"/>
    </location>
</feature>
<dbReference type="eggNOG" id="COG4269">
    <property type="taxonomic scope" value="Bacteria"/>
</dbReference>
<keyword evidence="1" id="KW-0472">Membrane</keyword>
<dbReference type="STRING" id="391937.NA2_15509"/>